<protein>
    <recommendedName>
        <fullName evidence="4">Permease</fullName>
    </recommendedName>
</protein>
<keyword evidence="1" id="KW-0812">Transmembrane</keyword>
<feature type="transmembrane region" description="Helical" evidence="1">
    <location>
        <begin position="100"/>
        <end position="124"/>
    </location>
</feature>
<proteinExistence type="predicted"/>
<organism evidence="2 3">
    <name type="scientific">Paenibacillus oryzae</name>
    <dbReference type="NCBI Taxonomy" id="1844972"/>
    <lineage>
        <taxon>Bacteria</taxon>
        <taxon>Bacillati</taxon>
        <taxon>Bacillota</taxon>
        <taxon>Bacilli</taxon>
        <taxon>Bacillales</taxon>
        <taxon>Paenibacillaceae</taxon>
        <taxon>Paenibacillus</taxon>
    </lineage>
</organism>
<evidence type="ECO:0008006" key="4">
    <source>
        <dbReference type="Google" id="ProtNLM"/>
    </source>
</evidence>
<keyword evidence="3" id="KW-1185">Reference proteome</keyword>
<reference evidence="2 3" key="1">
    <citation type="submission" date="2016-05" db="EMBL/GenBank/DDBJ databases">
        <title>Paenibacillus oryzae. sp. nov., isolated from the rice root.</title>
        <authorList>
            <person name="Zhang J."/>
            <person name="Zhang X."/>
        </authorList>
    </citation>
    <scope>NUCLEOTIDE SEQUENCE [LARGE SCALE GENOMIC DNA]</scope>
    <source>
        <strain evidence="2 3">1DrF-4</strain>
    </source>
</reference>
<feature type="transmembrane region" description="Helical" evidence="1">
    <location>
        <begin position="68"/>
        <end position="88"/>
    </location>
</feature>
<keyword evidence="1" id="KW-0472">Membrane</keyword>
<dbReference type="EMBL" id="LYPA01000080">
    <property type="protein sequence ID" value="OBR62293.1"/>
    <property type="molecule type" value="Genomic_DNA"/>
</dbReference>
<feature type="transmembrane region" description="Helical" evidence="1">
    <location>
        <begin position="42"/>
        <end position="61"/>
    </location>
</feature>
<feature type="transmembrane region" description="Helical" evidence="1">
    <location>
        <begin position="12"/>
        <end position="30"/>
    </location>
</feature>
<name>A0A1A5Y9P0_9BACL</name>
<dbReference type="AlphaFoldDB" id="A0A1A5Y9P0"/>
<accession>A0A1A5Y9P0</accession>
<dbReference type="OrthoDB" id="2665917at2"/>
<gene>
    <name evidence="2" type="ORF">A7K91_01340</name>
</gene>
<evidence type="ECO:0000313" key="2">
    <source>
        <dbReference type="EMBL" id="OBR62293.1"/>
    </source>
</evidence>
<evidence type="ECO:0000256" key="1">
    <source>
        <dbReference type="SAM" id="Phobius"/>
    </source>
</evidence>
<comment type="caution">
    <text evidence="2">The sequence shown here is derived from an EMBL/GenBank/DDBJ whole genome shotgun (WGS) entry which is preliminary data.</text>
</comment>
<evidence type="ECO:0000313" key="3">
    <source>
        <dbReference type="Proteomes" id="UP000092024"/>
    </source>
</evidence>
<keyword evidence="1" id="KW-1133">Transmembrane helix</keyword>
<dbReference type="Proteomes" id="UP000092024">
    <property type="component" value="Unassembled WGS sequence"/>
</dbReference>
<sequence>MRWIPAAGSKRWWSIALLSTLLTSGALWLIRFGINGQTLTSVHMLRFALLGAVISLVFSLAGWLGARWIWLFSNAGLIAGLIAMSAYTAEQTGWEDLAGFLTFMLFTICGFAAGSVVQIVAFFVSKARSK</sequence>
<dbReference type="RefSeq" id="WP_068687153.1">
    <property type="nucleotide sequence ID" value="NZ_LYPA01000080.1"/>
</dbReference>